<protein>
    <recommendedName>
        <fullName evidence="2">C2H2-type domain-containing protein</fullName>
    </recommendedName>
</protein>
<dbReference type="EMBL" id="JAPDMQ010000546">
    <property type="protein sequence ID" value="KAK0522981.1"/>
    <property type="molecule type" value="Genomic_DNA"/>
</dbReference>
<dbReference type="AlphaFoldDB" id="A0AAN6G644"/>
<dbReference type="Pfam" id="PF12013">
    <property type="entry name" value="OrsD"/>
    <property type="match status" value="1"/>
</dbReference>
<gene>
    <name evidence="3" type="ORF">OC842_006303</name>
</gene>
<keyword evidence="1" id="KW-0863">Zinc-finger</keyword>
<accession>A0AAN6G644</accession>
<keyword evidence="4" id="KW-1185">Reference proteome</keyword>
<reference evidence="3" key="1">
    <citation type="journal article" date="2023" name="PhytoFront">
        <title>Draft Genome Resources of Seven Strains of Tilletia horrida, Causal Agent of Kernel Smut of Rice.</title>
        <authorList>
            <person name="Khanal S."/>
            <person name="Antony Babu S."/>
            <person name="Zhou X.G."/>
        </authorList>
    </citation>
    <scope>NUCLEOTIDE SEQUENCE</scope>
    <source>
        <strain evidence="3">TX3</strain>
    </source>
</reference>
<dbReference type="GO" id="GO:0008270">
    <property type="term" value="F:zinc ion binding"/>
    <property type="evidence" value="ECO:0007669"/>
    <property type="project" value="UniProtKB-KW"/>
</dbReference>
<keyword evidence="1" id="KW-0479">Metal-binding</keyword>
<name>A0AAN6G644_9BASI</name>
<sequence length="417" mass="46512">MAEVLHAHRQSINTLLAAGFHLYAMPLVIVCATCQTAIEPFPDKFRGHLSKVVHLSLEPQKLALQDAFEELRDDLEFPRLDALPAPPRPLPQLLTRPGFVCAFDQCDRIFSKLTSLRSHHTSTHGSVGQHIEVAAQGWTPCSATVWRLDDSHGLPAAEGPDTDAVLSKLLFLNTPEATLQPPGVATLPMPFVHLDQLKIARATCETTLQEIFGHLTTRIQAGRAVFDSAGIYAQAHDFVRDAAATVGMLVFGAVQLWRVGVYVDGVPATLRLEFAEKLRRHAIEATSAEELVVSLADLNAALVDERRSLEKVMLKAIYDLIRSEVGASRTQLLLSIFTRTRSRTDALFLEANVLWGLRAATWLHIQECNPGATDRRLVELFRTRSHHAPLLKILDDMQTRHREIANDEDPRRKRRKL</sequence>
<evidence type="ECO:0000256" key="1">
    <source>
        <dbReference type="PROSITE-ProRule" id="PRU00042"/>
    </source>
</evidence>
<dbReference type="InterPro" id="IPR022698">
    <property type="entry name" value="OrsD"/>
</dbReference>
<evidence type="ECO:0000313" key="4">
    <source>
        <dbReference type="Proteomes" id="UP001176521"/>
    </source>
</evidence>
<dbReference type="PROSITE" id="PS00028">
    <property type="entry name" value="ZINC_FINGER_C2H2_1"/>
    <property type="match status" value="1"/>
</dbReference>
<dbReference type="Proteomes" id="UP001176521">
    <property type="component" value="Unassembled WGS sequence"/>
</dbReference>
<proteinExistence type="predicted"/>
<keyword evidence="1" id="KW-0862">Zinc</keyword>
<evidence type="ECO:0000259" key="2">
    <source>
        <dbReference type="PROSITE" id="PS50157"/>
    </source>
</evidence>
<dbReference type="PROSITE" id="PS50157">
    <property type="entry name" value="ZINC_FINGER_C2H2_2"/>
    <property type="match status" value="1"/>
</dbReference>
<organism evidence="3 4">
    <name type="scientific">Tilletia horrida</name>
    <dbReference type="NCBI Taxonomy" id="155126"/>
    <lineage>
        <taxon>Eukaryota</taxon>
        <taxon>Fungi</taxon>
        <taxon>Dikarya</taxon>
        <taxon>Basidiomycota</taxon>
        <taxon>Ustilaginomycotina</taxon>
        <taxon>Exobasidiomycetes</taxon>
        <taxon>Tilletiales</taxon>
        <taxon>Tilletiaceae</taxon>
        <taxon>Tilletia</taxon>
    </lineage>
</organism>
<evidence type="ECO:0000313" key="3">
    <source>
        <dbReference type="EMBL" id="KAK0522981.1"/>
    </source>
</evidence>
<comment type="caution">
    <text evidence="3">The sequence shown here is derived from an EMBL/GenBank/DDBJ whole genome shotgun (WGS) entry which is preliminary data.</text>
</comment>
<dbReference type="InterPro" id="IPR013087">
    <property type="entry name" value="Znf_C2H2_type"/>
</dbReference>
<feature type="domain" description="C2H2-type" evidence="2">
    <location>
        <begin position="99"/>
        <end position="124"/>
    </location>
</feature>